<name>A0A9P6CVJ2_9AGAR</name>
<dbReference type="Pfam" id="PF16862">
    <property type="entry name" value="Glyco_hydro_79C"/>
    <property type="match status" value="1"/>
</dbReference>
<proteinExistence type="predicted"/>
<dbReference type="PANTHER" id="PTHR36183">
    <property type="entry name" value="BETA-GLUCURONIDASE"/>
    <property type="match status" value="1"/>
</dbReference>
<dbReference type="PANTHER" id="PTHR36183:SF2">
    <property type="entry name" value="BETA-GLUCURONIDASE C-TERMINAL DOMAIN-CONTAINING PROTEIN"/>
    <property type="match status" value="1"/>
</dbReference>
<comment type="caution">
    <text evidence="3">The sequence shown here is derived from an EMBL/GenBank/DDBJ whole genome shotgun (WGS) entry which is preliminary data.</text>
</comment>
<feature type="chain" id="PRO_5040293517" evidence="1">
    <location>
        <begin position="24"/>
        <end position="563"/>
    </location>
</feature>
<protein>
    <submittedName>
        <fullName evidence="3">Glycoside hydrolase family 79 protein</fullName>
    </submittedName>
</protein>
<reference evidence="3" key="1">
    <citation type="submission" date="2020-11" db="EMBL/GenBank/DDBJ databases">
        <authorList>
            <consortium name="DOE Joint Genome Institute"/>
            <person name="Ahrendt S."/>
            <person name="Riley R."/>
            <person name="Andreopoulos W."/>
            <person name="Labutti K."/>
            <person name="Pangilinan J."/>
            <person name="Ruiz-Duenas F.J."/>
            <person name="Barrasa J.M."/>
            <person name="Sanchez-Garcia M."/>
            <person name="Camarero S."/>
            <person name="Miyauchi S."/>
            <person name="Serrano A."/>
            <person name="Linde D."/>
            <person name="Babiker R."/>
            <person name="Drula E."/>
            <person name="Ayuso-Fernandez I."/>
            <person name="Pacheco R."/>
            <person name="Padilla G."/>
            <person name="Ferreira P."/>
            <person name="Barriuso J."/>
            <person name="Kellner H."/>
            <person name="Castanera R."/>
            <person name="Alfaro M."/>
            <person name="Ramirez L."/>
            <person name="Pisabarro A.G."/>
            <person name="Kuo A."/>
            <person name="Tritt A."/>
            <person name="Lipzen A."/>
            <person name="He G."/>
            <person name="Yan M."/>
            <person name="Ng V."/>
            <person name="Cullen D."/>
            <person name="Martin F."/>
            <person name="Rosso M.-N."/>
            <person name="Henrissat B."/>
            <person name="Hibbett D."/>
            <person name="Martinez A.T."/>
            <person name="Grigoriev I.V."/>
        </authorList>
    </citation>
    <scope>NUCLEOTIDE SEQUENCE</scope>
    <source>
        <strain evidence="3">CIRM-BRFM 674</strain>
    </source>
</reference>
<dbReference type="InterPro" id="IPR052974">
    <property type="entry name" value="GH79_Enzymes"/>
</dbReference>
<dbReference type="EMBL" id="MU155173">
    <property type="protein sequence ID" value="KAF9481806.1"/>
    <property type="molecule type" value="Genomic_DNA"/>
</dbReference>
<keyword evidence="1" id="KW-0732">Signal</keyword>
<dbReference type="Gene3D" id="3.20.20.80">
    <property type="entry name" value="Glycosidases"/>
    <property type="match status" value="1"/>
</dbReference>
<sequence length="563" mass="59545">MLVPVTLLSALILPAWLGLGVYADPIPVTIPASLTSTYAVQSNFLGISFELSYMDIYFGNDTSTIPSTFVNYLTAMRSRTGNNPVRLRVGGNSLDSSNYDTSITTPMMSKIPGASTPDDDPVNYGPVLWDVMSKVSSDIGGANYLVGLSLLIPNSTDIPLSAGAAAEKLGDNLDGFLLGNEPDLYTPHGKRVGIQNYTTAIYMDEFQEVLNNLNSTSAGNILDKHDIGGPTLCCAWNLEALLDDGYTERFGADLKYISLQHYPQDFCHGSYRYGIPYYVQHSNAVQLASWQNAGITKVLSNQGPNKQEVIMSEFNSVSCGGVPTVSDSFGVGSLWTVDYALQLASVGYSAAYVHTREQGVTYNLFTPPTGPDGGPGAWLTGSPFYSLLVTAEALRSNNGAVVVDLNIGGSVTDATSTVSGYAIYDADDKAIHQLVLFNFANTTSSASAPASFEIPANAFPSSISNEVTVKYLSGDSLAEPTNIAWGGQTYAGVTDGKLISSSASWAPANTQVDCTQGCTINVPSPGMAVVFADGTASPNVPNKTGTTTNNGTTSLRIFLESAM</sequence>
<keyword evidence="4" id="KW-1185">Reference proteome</keyword>
<evidence type="ECO:0000259" key="2">
    <source>
        <dbReference type="Pfam" id="PF16862"/>
    </source>
</evidence>
<evidence type="ECO:0000313" key="3">
    <source>
        <dbReference type="EMBL" id="KAF9481806.1"/>
    </source>
</evidence>
<keyword evidence="3" id="KW-0378">Hydrolase</keyword>
<evidence type="ECO:0000256" key="1">
    <source>
        <dbReference type="SAM" id="SignalP"/>
    </source>
</evidence>
<dbReference type="InterPro" id="IPR017853">
    <property type="entry name" value="GH"/>
</dbReference>
<dbReference type="AlphaFoldDB" id="A0A9P6CVJ2"/>
<dbReference type="InterPro" id="IPR031728">
    <property type="entry name" value="GlcAase_C"/>
</dbReference>
<dbReference type="OrthoDB" id="2796951at2759"/>
<dbReference type="GO" id="GO:0016787">
    <property type="term" value="F:hydrolase activity"/>
    <property type="evidence" value="ECO:0007669"/>
    <property type="project" value="UniProtKB-KW"/>
</dbReference>
<gene>
    <name evidence="3" type="ORF">BDN70DRAFT_905016</name>
</gene>
<dbReference type="SUPFAM" id="SSF51445">
    <property type="entry name" value="(Trans)glycosidases"/>
    <property type="match status" value="1"/>
</dbReference>
<accession>A0A9P6CVJ2</accession>
<feature type="signal peptide" evidence="1">
    <location>
        <begin position="1"/>
        <end position="23"/>
    </location>
</feature>
<evidence type="ECO:0000313" key="4">
    <source>
        <dbReference type="Proteomes" id="UP000807469"/>
    </source>
</evidence>
<feature type="domain" description="Beta-glucuronidase C-terminal" evidence="2">
    <location>
        <begin position="420"/>
        <end position="529"/>
    </location>
</feature>
<organism evidence="3 4">
    <name type="scientific">Pholiota conissans</name>
    <dbReference type="NCBI Taxonomy" id="109636"/>
    <lineage>
        <taxon>Eukaryota</taxon>
        <taxon>Fungi</taxon>
        <taxon>Dikarya</taxon>
        <taxon>Basidiomycota</taxon>
        <taxon>Agaricomycotina</taxon>
        <taxon>Agaricomycetes</taxon>
        <taxon>Agaricomycetidae</taxon>
        <taxon>Agaricales</taxon>
        <taxon>Agaricineae</taxon>
        <taxon>Strophariaceae</taxon>
        <taxon>Pholiota</taxon>
    </lineage>
</organism>
<dbReference type="Proteomes" id="UP000807469">
    <property type="component" value="Unassembled WGS sequence"/>
</dbReference>